<dbReference type="NCBIfam" id="NF001300">
    <property type="entry name" value="PRK00247.1"/>
    <property type="match status" value="1"/>
</dbReference>
<feature type="domain" description="Membrane insertase YidC/Oxa/ALB C-terminal" evidence="15">
    <location>
        <begin position="37"/>
        <end position="275"/>
    </location>
</feature>
<evidence type="ECO:0000256" key="11">
    <source>
        <dbReference type="ARBA" id="ARBA00033342"/>
    </source>
</evidence>
<reference evidence="16 17" key="1">
    <citation type="submission" date="2018-12" db="EMBL/GenBank/DDBJ databases">
        <title>YIM 101343 draft genome.</title>
        <authorList>
            <person name="Chen X."/>
        </authorList>
    </citation>
    <scope>NUCLEOTIDE SEQUENCE [LARGE SCALE GENOMIC DNA]</scope>
    <source>
        <strain evidence="16 17">YIM 101343</strain>
    </source>
</reference>
<feature type="transmembrane region" description="Helical" evidence="14">
    <location>
        <begin position="103"/>
        <end position="128"/>
    </location>
</feature>
<evidence type="ECO:0000313" key="16">
    <source>
        <dbReference type="EMBL" id="RSZ64771.1"/>
    </source>
</evidence>
<dbReference type="PANTHER" id="PTHR12428:SF65">
    <property type="entry name" value="CYTOCHROME C OXIDASE ASSEMBLY PROTEIN COX18, MITOCHONDRIAL"/>
    <property type="match status" value="1"/>
</dbReference>
<dbReference type="InterPro" id="IPR001708">
    <property type="entry name" value="YidC/ALB3/OXA1/COX18"/>
</dbReference>
<evidence type="ECO:0000259" key="15">
    <source>
        <dbReference type="Pfam" id="PF02096"/>
    </source>
</evidence>
<accession>A0A430I0D1</accession>
<dbReference type="EMBL" id="RXHJ01000004">
    <property type="protein sequence ID" value="RSZ64771.1"/>
    <property type="molecule type" value="Genomic_DNA"/>
</dbReference>
<comment type="function">
    <text evidence="7">Required for the insertion and/or proper folding and/or complex formation of integral membrane proteins into the membrane. Involved in integration of membrane proteins that insert both dependently and independently of the Sec translocase complex, as well as at least some lipoproteins. Aids folding of multispanning membrane proteins.</text>
</comment>
<dbReference type="AlphaFoldDB" id="A0A430I0D1"/>
<comment type="similarity">
    <text evidence="2">Belongs to the OXA1/ALB3/YidC family. Type 1 subfamily.</text>
</comment>
<evidence type="ECO:0000256" key="13">
    <source>
        <dbReference type="SAM" id="MobiDB-lite"/>
    </source>
</evidence>
<gene>
    <name evidence="16" type="primary">yidC</name>
    <name evidence="16" type="ORF">EAH68_04005</name>
</gene>
<sequence length="408" mass="45993">MVAPTVLEPFIYPVSGVLKLWHILMHSVFGMDDSTAWVVSIFGLVLTVRLLLIPAFWTQAKSVRTGVAMRPEQAALAEEYATRTDRESVAEFERKSKELRERYNYSIAAGCIPTLIQIPVFLGLYQVLLRMARPSSGSTDIAPDARIGFLNSEEIRTFLGASINGIPLPAYISMPAEALARLGTTREEVRDFLLPVIIAVVIFTVGNMLAALMRNAKTLDWDSKAARGSSRFLVIMTLFIPVLLITLAFTAPLPVAIILYWFANNLWTLVQSLILYPLVNRRIPLHESFEEFSRERREAARAEDREKRRIRWDVRRRKALGALQPWKIPGIRRELVAEKTARKEAATAEKAEQKAIRKAKRAASSALHKERLARRREERTARKQVRSNNPPAEPTASDAPDPARSAED</sequence>
<dbReference type="GO" id="GO:0016020">
    <property type="term" value="C:membrane"/>
    <property type="evidence" value="ECO:0007669"/>
    <property type="project" value="UniProtKB-SubCell"/>
</dbReference>
<keyword evidence="6 14" id="KW-0472">Membrane</keyword>
<dbReference type="NCBIfam" id="TIGR03592">
    <property type="entry name" value="yidC_oxa1_cterm"/>
    <property type="match status" value="1"/>
</dbReference>
<feature type="compositionally biased region" description="Basic and acidic residues" evidence="13">
    <location>
        <begin position="346"/>
        <end position="355"/>
    </location>
</feature>
<feature type="transmembrane region" description="Helical" evidence="14">
    <location>
        <begin position="35"/>
        <end position="57"/>
    </location>
</feature>
<evidence type="ECO:0000256" key="10">
    <source>
        <dbReference type="ARBA" id="ARBA00033245"/>
    </source>
</evidence>
<dbReference type="GO" id="GO:0032977">
    <property type="term" value="F:membrane insertase activity"/>
    <property type="evidence" value="ECO:0007669"/>
    <property type="project" value="InterPro"/>
</dbReference>
<keyword evidence="4 12" id="KW-0812">Transmembrane</keyword>
<evidence type="ECO:0000256" key="8">
    <source>
        <dbReference type="ARBA" id="ARBA00026028"/>
    </source>
</evidence>
<evidence type="ECO:0000256" key="6">
    <source>
        <dbReference type="ARBA" id="ARBA00023136"/>
    </source>
</evidence>
<dbReference type="InterPro" id="IPR028055">
    <property type="entry name" value="YidC/Oxa/ALB_C"/>
</dbReference>
<keyword evidence="5 14" id="KW-1133">Transmembrane helix</keyword>
<evidence type="ECO:0000256" key="12">
    <source>
        <dbReference type="RuleBase" id="RU003945"/>
    </source>
</evidence>
<protein>
    <recommendedName>
        <fullName evidence="3">Membrane protein insertase YidC</fullName>
    </recommendedName>
    <alternativeName>
        <fullName evidence="11">Foldase YidC</fullName>
    </alternativeName>
    <alternativeName>
        <fullName evidence="10">Membrane integrase YidC</fullName>
    </alternativeName>
    <alternativeName>
        <fullName evidence="9">Membrane protein YidC</fullName>
    </alternativeName>
</protein>
<dbReference type="PANTHER" id="PTHR12428">
    <property type="entry name" value="OXA1"/>
    <property type="match status" value="1"/>
</dbReference>
<feature type="region of interest" description="Disordered" evidence="13">
    <location>
        <begin position="346"/>
        <end position="408"/>
    </location>
</feature>
<feature type="transmembrane region" description="Helical" evidence="14">
    <location>
        <begin position="257"/>
        <end position="279"/>
    </location>
</feature>
<dbReference type="GO" id="GO:0051205">
    <property type="term" value="P:protein insertion into membrane"/>
    <property type="evidence" value="ECO:0007669"/>
    <property type="project" value="TreeGrafter"/>
</dbReference>
<evidence type="ECO:0000256" key="2">
    <source>
        <dbReference type="ARBA" id="ARBA00010527"/>
    </source>
</evidence>
<evidence type="ECO:0000256" key="9">
    <source>
        <dbReference type="ARBA" id="ARBA00031538"/>
    </source>
</evidence>
<evidence type="ECO:0000256" key="14">
    <source>
        <dbReference type="SAM" id="Phobius"/>
    </source>
</evidence>
<comment type="caution">
    <text evidence="16">The sequence shown here is derived from an EMBL/GenBank/DDBJ whole genome shotgun (WGS) entry which is preliminary data.</text>
</comment>
<evidence type="ECO:0000256" key="3">
    <source>
        <dbReference type="ARBA" id="ARBA00015325"/>
    </source>
</evidence>
<keyword evidence="17" id="KW-1185">Reference proteome</keyword>
<dbReference type="Pfam" id="PF02096">
    <property type="entry name" value="60KD_IMP"/>
    <property type="match status" value="1"/>
</dbReference>
<name>A0A430I0D1_9CORY</name>
<evidence type="ECO:0000256" key="7">
    <source>
        <dbReference type="ARBA" id="ARBA00025034"/>
    </source>
</evidence>
<dbReference type="OrthoDB" id="9780552at2"/>
<evidence type="ECO:0000256" key="1">
    <source>
        <dbReference type="ARBA" id="ARBA00004141"/>
    </source>
</evidence>
<comment type="subcellular location">
    <subcellularLocation>
        <location evidence="1 12">Membrane</location>
        <topology evidence="1 12">Multi-pass membrane protein</topology>
    </subcellularLocation>
</comment>
<proteinExistence type="inferred from homology"/>
<evidence type="ECO:0000313" key="17">
    <source>
        <dbReference type="Proteomes" id="UP000274907"/>
    </source>
</evidence>
<organism evidence="16 17">
    <name type="scientific">Corynebacterium hylobatis</name>
    <dbReference type="NCBI Taxonomy" id="1859290"/>
    <lineage>
        <taxon>Bacteria</taxon>
        <taxon>Bacillati</taxon>
        <taxon>Actinomycetota</taxon>
        <taxon>Actinomycetes</taxon>
        <taxon>Mycobacteriales</taxon>
        <taxon>Corynebacteriaceae</taxon>
        <taxon>Corynebacterium</taxon>
    </lineage>
</organism>
<feature type="transmembrane region" description="Helical" evidence="14">
    <location>
        <begin position="232"/>
        <end position="251"/>
    </location>
</feature>
<feature type="compositionally biased region" description="Basic and acidic residues" evidence="13">
    <location>
        <begin position="367"/>
        <end position="381"/>
    </location>
</feature>
<evidence type="ECO:0000256" key="4">
    <source>
        <dbReference type="ARBA" id="ARBA00022692"/>
    </source>
</evidence>
<dbReference type="Proteomes" id="UP000274907">
    <property type="component" value="Unassembled WGS sequence"/>
</dbReference>
<feature type="transmembrane region" description="Helical" evidence="14">
    <location>
        <begin position="192"/>
        <end position="212"/>
    </location>
</feature>
<comment type="subunit">
    <text evidence="8">Interacts with the Sec translocase complex via SecD. Specifically interacts with transmembrane segments of nascent integral membrane proteins during membrane integration.</text>
</comment>
<evidence type="ECO:0000256" key="5">
    <source>
        <dbReference type="ARBA" id="ARBA00022989"/>
    </source>
</evidence>